<gene>
    <name evidence="1" type="ORF">BH720_000055</name>
</gene>
<reference evidence="1 2" key="1">
    <citation type="journal article" date="2016" name="Genome Announc.">
        <title>Draft Genome Sequence of the Thermotolerant Cyanobacterium Desertifilum sp. IPPAS B-1220.</title>
        <authorList>
            <person name="Mironov K.S."/>
            <person name="Sinetova M.A."/>
            <person name="Bolatkhan K."/>
            <person name="Zayadan B.K."/>
            <person name="Ustinova V.V."/>
            <person name="Kupriyanova E.V."/>
            <person name="Skrypnik A.N."/>
            <person name="Gogoleva N.E."/>
            <person name="Gogolev Y.V."/>
            <person name="Los D.A."/>
        </authorList>
    </citation>
    <scope>NUCLEOTIDE SEQUENCE [LARGE SCALE GENOMIC DNA]</scope>
    <source>
        <strain evidence="1 2">IPPAS B-1220</strain>
    </source>
</reference>
<accession>A0ACD5GUT9</accession>
<evidence type="ECO:0000313" key="1">
    <source>
        <dbReference type="EMBL" id="XPM64502.1"/>
    </source>
</evidence>
<proteinExistence type="predicted"/>
<dbReference type="EMBL" id="CP182909">
    <property type="protein sequence ID" value="XPM64502.1"/>
    <property type="molecule type" value="Genomic_DNA"/>
</dbReference>
<protein>
    <submittedName>
        <fullName evidence="1">ABC transporter permease</fullName>
    </submittedName>
</protein>
<organism evidence="1 2">
    <name type="scientific">Desertifilum tharense IPPAS B-1220</name>
    <dbReference type="NCBI Taxonomy" id="1781255"/>
    <lineage>
        <taxon>Bacteria</taxon>
        <taxon>Bacillati</taxon>
        <taxon>Cyanobacteriota</taxon>
        <taxon>Cyanophyceae</taxon>
        <taxon>Desertifilales</taxon>
        <taxon>Desertifilaceae</taxon>
        <taxon>Desertifilum</taxon>
    </lineage>
</organism>
<keyword evidence="2" id="KW-1185">Reference proteome</keyword>
<evidence type="ECO:0000313" key="2">
    <source>
        <dbReference type="Proteomes" id="UP000095472"/>
    </source>
</evidence>
<dbReference type="Proteomes" id="UP000095472">
    <property type="component" value="Chromosome"/>
</dbReference>
<name>A0ACD5GUT9_9CYAN</name>
<sequence>MSLSPLDLVWLTLNSLRSNPLRSTLTTVGVFMGVAAVSATLQVGEISRATIARRLEERTAPAITVWAWNALQADDVTFFHQRLPNLQAVSAENWGGGGAAIFLDRSAESYTIGVTPEWIDTTGLRIVQGRFITETDYTHYRTSAVIDQFLASQLFREENPLGQRIYFSNRPYTVVGVIESKLASEEEPTGQLLIPLTTLSALTGRRNVSGITLRPAYLEELRSLQSQAEDLLKQRYPDVRYAHVYNNVDDVLEQQQTLELASQGLLVVGAIALLIGGVGIANISIAAVMERTPEIGPRLAIEITQSDVMLQFILEAVLLSLIGGTMAIGSVHGLAVLIAQRFDLPYQFESRIAALSLSSAIFVGVGASFFPALQASQLDPVKALRSQ</sequence>